<organism evidence="1">
    <name type="scientific">Anisakis simplex</name>
    <name type="common">Herring worm</name>
    <dbReference type="NCBI Taxonomy" id="6269"/>
    <lineage>
        <taxon>Eukaryota</taxon>
        <taxon>Metazoa</taxon>
        <taxon>Ecdysozoa</taxon>
        <taxon>Nematoda</taxon>
        <taxon>Chromadorea</taxon>
        <taxon>Rhabditida</taxon>
        <taxon>Spirurina</taxon>
        <taxon>Ascaridomorpha</taxon>
        <taxon>Ascaridoidea</taxon>
        <taxon>Anisakidae</taxon>
        <taxon>Anisakis</taxon>
        <taxon>Anisakis simplex complex</taxon>
    </lineage>
</organism>
<proteinExistence type="predicted"/>
<reference evidence="1" key="1">
    <citation type="submission" date="2017-02" db="UniProtKB">
        <authorList>
            <consortium name="WormBaseParasite"/>
        </authorList>
    </citation>
    <scope>IDENTIFICATION</scope>
</reference>
<sequence length="185" mass="20732">LTARYGDFKEECFPRPSGGCSCNIKDAQGRQSVQSFSDDQECKIPIHGWLLTLNNYMIETAIKKQAVNEEIKDKFGAFKENCFPKPSGGCKCNEKIHDKEVVHVYENDEDCRVNAPSSAQKIHQKFGDFKENCFPTPSGGCKCNEVDEDGTQMVAFYDNVTGCKLKLSDSIRGIIIICIHQHSLL</sequence>
<dbReference type="WBParaSite" id="ASIM_0000310901-mRNA-1">
    <property type="protein sequence ID" value="ASIM_0000310901-mRNA-1"/>
    <property type="gene ID" value="ASIM_0000310901"/>
</dbReference>
<name>A0A0M3J6C3_ANISI</name>
<protein>
    <submittedName>
        <fullName evidence="1">SUEL-type lectin domain-containing protein</fullName>
    </submittedName>
</protein>
<evidence type="ECO:0000313" key="1">
    <source>
        <dbReference type="WBParaSite" id="ASIM_0000310901-mRNA-1"/>
    </source>
</evidence>
<dbReference type="AlphaFoldDB" id="A0A0M3J6C3"/>
<accession>A0A0M3J6C3</accession>